<keyword evidence="1" id="KW-1133">Transmembrane helix</keyword>
<evidence type="ECO:0000256" key="1">
    <source>
        <dbReference type="SAM" id="Phobius"/>
    </source>
</evidence>
<protein>
    <submittedName>
        <fullName evidence="3">Putative membrane protein</fullName>
    </submittedName>
</protein>
<proteinExistence type="predicted"/>
<keyword evidence="1" id="KW-0812">Transmembrane</keyword>
<feature type="domain" description="DUF2061" evidence="2">
    <location>
        <begin position="10"/>
        <end position="58"/>
    </location>
</feature>
<evidence type="ECO:0000313" key="3">
    <source>
        <dbReference type="EMBL" id="QFG74997.1"/>
    </source>
</evidence>
<dbReference type="Pfam" id="PF09834">
    <property type="entry name" value="DUF2061"/>
    <property type="match status" value="1"/>
</dbReference>
<feature type="transmembrane region" description="Helical" evidence="1">
    <location>
        <begin position="14"/>
        <end position="31"/>
    </location>
</feature>
<name>A0A5J6VN10_9VIRU</name>
<dbReference type="InterPro" id="IPR018638">
    <property type="entry name" value="DUF2061_membrane"/>
</dbReference>
<accession>A0A5J6VN10</accession>
<reference evidence="3" key="1">
    <citation type="journal article" date="2019" name="Philos. Trans. R. Soc. Lond., B, Biol. Sci.">
        <title>Targeted metagenomic recovery of four divergent viruses reveals shared and distinctive characteristics of giant viruses of marine eukaryotes.</title>
        <authorList>
            <person name="Needham D.M."/>
            <person name="Poirier C."/>
            <person name="Hehenberger E."/>
            <person name="Jimenez V."/>
            <person name="Swalwell J.E."/>
            <person name="Santoro A.E."/>
            <person name="Worden A.Z."/>
        </authorList>
    </citation>
    <scope>NUCLEOTIDE SEQUENCE</scope>
    <source>
        <strain evidence="3">OPacV-421</strain>
    </source>
</reference>
<dbReference type="EMBL" id="MN448296">
    <property type="protein sequence ID" value="QFG74997.1"/>
    <property type="molecule type" value="Genomic_DNA"/>
</dbReference>
<evidence type="ECO:0000259" key="2">
    <source>
        <dbReference type="Pfam" id="PF09834"/>
    </source>
</evidence>
<sequence length="90" mass="10492">MSKETLCRTIVKTIGWRVIGAMTTFSIAYFVDHNMDNAIKISILDSTINLAFYFFYERGFSKLKWGYVLEDEHIKDINVDTNTEDDINNE</sequence>
<organism evidence="3">
    <name type="scientific">Megaviridae environmental sample</name>
    <dbReference type="NCBI Taxonomy" id="1737588"/>
    <lineage>
        <taxon>Viruses</taxon>
        <taxon>Varidnaviria</taxon>
        <taxon>Bamfordvirae</taxon>
        <taxon>Nucleocytoviricota</taxon>
        <taxon>Megaviricetes</taxon>
        <taxon>Imitervirales</taxon>
        <taxon>Mimiviridae</taxon>
        <taxon>environmental samples</taxon>
    </lineage>
</organism>
<keyword evidence="1" id="KW-0472">Membrane</keyword>